<comment type="caution">
    <text evidence="1">The sequence shown here is derived from an EMBL/GenBank/DDBJ whole genome shotgun (WGS) entry which is preliminary data.</text>
</comment>
<accession>A0AA39KG09</accession>
<dbReference type="EMBL" id="JAQQBR010001835">
    <property type="protein sequence ID" value="KAK0161395.1"/>
    <property type="molecule type" value="Genomic_DNA"/>
</dbReference>
<keyword evidence="2" id="KW-1185">Reference proteome</keyword>
<gene>
    <name evidence="1" type="ORF">PV327_009870</name>
</gene>
<reference evidence="1" key="2">
    <citation type="submission" date="2023-03" db="EMBL/GenBank/DDBJ databases">
        <authorList>
            <person name="Inwood S.N."/>
            <person name="Skelly J.G."/>
            <person name="Guhlin J."/>
            <person name="Harrop T.W.R."/>
            <person name="Goldson S.G."/>
            <person name="Dearden P.K."/>
        </authorList>
    </citation>
    <scope>NUCLEOTIDE SEQUENCE</scope>
    <source>
        <strain evidence="1">Lincoln</strain>
        <tissue evidence="1">Whole body</tissue>
    </source>
</reference>
<evidence type="ECO:0000313" key="2">
    <source>
        <dbReference type="Proteomes" id="UP001168972"/>
    </source>
</evidence>
<protein>
    <submittedName>
        <fullName evidence="1">Uncharacterized protein</fullName>
    </submittedName>
</protein>
<dbReference type="AlphaFoldDB" id="A0AA39KG09"/>
<proteinExistence type="predicted"/>
<organism evidence="1 2">
    <name type="scientific">Microctonus hyperodae</name>
    <name type="common">Parasitoid wasp</name>
    <dbReference type="NCBI Taxonomy" id="165561"/>
    <lineage>
        <taxon>Eukaryota</taxon>
        <taxon>Metazoa</taxon>
        <taxon>Ecdysozoa</taxon>
        <taxon>Arthropoda</taxon>
        <taxon>Hexapoda</taxon>
        <taxon>Insecta</taxon>
        <taxon>Pterygota</taxon>
        <taxon>Neoptera</taxon>
        <taxon>Endopterygota</taxon>
        <taxon>Hymenoptera</taxon>
        <taxon>Apocrita</taxon>
        <taxon>Ichneumonoidea</taxon>
        <taxon>Braconidae</taxon>
        <taxon>Euphorinae</taxon>
        <taxon>Microctonus</taxon>
    </lineage>
</organism>
<evidence type="ECO:0000313" key="1">
    <source>
        <dbReference type="EMBL" id="KAK0161395.1"/>
    </source>
</evidence>
<dbReference type="Proteomes" id="UP001168972">
    <property type="component" value="Unassembled WGS sequence"/>
</dbReference>
<sequence length="87" mass="10235">MHPEFAREIDLLPYCNIQDNKMWKEISLMTLPNVYRSSKITSKIEDNISKALRTTVVANIFREENTEDTIDDEAIWEFLSSDQTNCY</sequence>
<name>A0AA39KG09_MICHY</name>
<reference evidence="1" key="1">
    <citation type="journal article" date="2023" name="bioRxiv">
        <title>Scaffold-level genome assemblies of two parasitoid biocontrol wasps reveal the parthenogenesis mechanism and an associated novel virus.</title>
        <authorList>
            <person name="Inwood S."/>
            <person name="Skelly J."/>
            <person name="Guhlin J."/>
            <person name="Harrop T."/>
            <person name="Goldson S."/>
            <person name="Dearden P."/>
        </authorList>
    </citation>
    <scope>NUCLEOTIDE SEQUENCE</scope>
    <source>
        <strain evidence="1">Lincoln</strain>
        <tissue evidence="1">Whole body</tissue>
    </source>
</reference>